<evidence type="ECO:0000313" key="1">
    <source>
        <dbReference type="EMBL" id="GAG42368.1"/>
    </source>
</evidence>
<proteinExistence type="predicted"/>
<comment type="caution">
    <text evidence="1">The sequence shown here is derived from an EMBL/GenBank/DDBJ whole genome shotgun (WGS) entry which is preliminary data.</text>
</comment>
<dbReference type="AlphaFoldDB" id="X0Y0Q6"/>
<sequence>MIGHSKSGNVWKEDKPLFELRGITKTFPNVL</sequence>
<reference evidence="1" key="1">
    <citation type="journal article" date="2014" name="Front. Microbiol.">
        <title>High frequency of phylogenetically diverse reductive dehalogenase-homologous genes in deep subseafloor sedimentary metagenomes.</title>
        <authorList>
            <person name="Kawai M."/>
            <person name="Futagami T."/>
            <person name="Toyoda A."/>
            <person name="Takaki Y."/>
            <person name="Nishi S."/>
            <person name="Hori S."/>
            <person name="Arai W."/>
            <person name="Tsubouchi T."/>
            <person name="Morono Y."/>
            <person name="Uchiyama I."/>
            <person name="Ito T."/>
            <person name="Fujiyama A."/>
            <person name="Inagaki F."/>
            <person name="Takami H."/>
        </authorList>
    </citation>
    <scope>NUCLEOTIDE SEQUENCE</scope>
    <source>
        <strain evidence="1">Expedition CK06-06</strain>
    </source>
</reference>
<organism evidence="1">
    <name type="scientific">marine sediment metagenome</name>
    <dbReference type="NCBI Taxonomy" id="412755"/>
    <lineage>
        <taxon>unclassified sequences</taxon>
        <taxon>metagenomes</taxon>
        <taxon>ecological metagenomes</taxon>
    </lineage>
</organism>
<feature type="non-terminal residue" evidence="1">
    <location>
        <position position="31"/>
    </location>
</feature>
<accession>X0Y0Q6</accession>
<dbReference type="EMBL" id="BARS01056317">
    <property type="protein sequence ID" value="GAG42368.1"/>
    <property type="molecule type" value="Genomic_DNA"/>
</dbReference>
<name>X0Y0Q6_9ZZZZ</name>
<gene>
    <name evidence="1" type="ORF">S01H1_82972</name>
</gene>
<protein>
    <submittedName>
        <fullName evidence="1">Uncharacterized protein</fullName>
    </submittedName>
</protein>